<evidence type="ECO:0000313" key="4">
    <source>
        <dbReference type="Proteomes" id="UP001216139"/>
    </source>
</evidence>
<evidence type="ECO:0000259" key="2">
    <source>
        <dbReference type="Pfam" id="PF02627"/>
    </source>
</evidence>
<name>A0ABY7TDR2_9SPHI</name>
<gene>
    <name evidence="3" type="ORF">PQO05_11055</name>
</gene>
<accession>A0ABY7TDR2</accession>
<dbReference type="PANTHER" id="PTHR33570">
    <property type="entry name" value="4-CARBOXYMUCONOLACTONE DECARBOXYLASE FAMILY PROTEIN"/>
    <property type="match status" value="1"/>
</dbReference>
<evidence type="ECO:0000313" key="3">
    <source>
        <dbReference type="EMBL" id="WCT14471.1"/>
    </source>
</evidence>
<evidence type="ECO:0000256" key="1">
    <source>
        <dbReference type="SAM" id="SignalP"/>
    </source>
</evidence>
<dbReference type="PANTHER" id="PTHR33570:SF2">
    <property type="entry name" value="CARBOXYMUCONOLACTONE DECARBOXYLASE-LIKE DOMAIN-CONTAINING PROTEIN"/>
    <property type="match status" value="1"/>
</dbReference>
<dbReference type="RefSeq" id="WP_273632971.1">
    <property type="nucleotide sequence ID" value="NZ_CP117167.1"/>
</dbReference>
<organism evidence="3 4">
    <name type="scientific">Mucilaginibacter jinjuensis</name>
    <dbReference type="NCBI Taxonomy" id="1176721"/>
    <lineage>
        <taxon>Bacteria</taxon>
        <taxon>Pseudomonadati</taxon>
        <taxon>Bacteroidota</taxon>
        <taxon>Sphingobacteriia</taxon>
        <taxon>Sphingobacteriales</taxon>
        <taxon>Sphingobacteriaceae</taxon>
        <taxon>Mucilaginibacter</taxon>
    </lineage>
</organism>
<feature type="signal peptide" evidence="1">
    <location>
        <begin position="1"/>
        <end position="22"/>
    </location>
</feature>
<dbReference type="Proteomes" id="UP001216139">
    <property type="component" value="Chromosome"/>
</dbReference>
<sequence>MKSLQKTAIHLFLFALTLSVYGQQNNNRELSLSVRQKAMVPIAAFAAKGDHLGLSLALNKGLDAGLTVNEIKEILVQLYAYAGFPRSLNAISTFQMVVNTRKDKGVTNNEGRKPGSIKFPDQKYQYGKDVQAKLTGRSAISTQEFVPVIDTFLKEHLFADIFGRDNLDFQSREIATISILASIGRADAQLRSNLRIYQREIMKDAAERYKELLRLNPQIIKRLSNKIVASYLNMSPETLSRLKTKL</sequence>
<feature type="chain" id="PRO_5046289969" evidence="1">
    <location>
        <begin position="23"/>
        <end position="246"/>
    </location>
</feature>
<protein>
    <submittedName>
        <fullName evidence="3">Carboxymuconolactone decarboxylase family protein</fullName>
    </submittedName>
</protein>
<dbReference type="Pfam" id="PF02627">
    <property type="entry name" value="CMD"/>
    <property type="match status" value="1"/>
</dbReference>
<keyword evidence="1" id="KW-0732">Signal</keyword>
<dbReference type="Gene3D" id="1.20.1290.10">
    <property type="entry name" value="AhpD-like"/>
    <property type="match status" value="1"/>
</dbReference>
<dbReference type="InterPro" id="IPR052512">
    <property type="entry name" value="4CMD/NDH-1_regulator"/>
</dbReference>
<dbReference type="EMBL" id="CP117167">
    <property type="protein sequence ID" value="WCT14471.1"/>
    <property type="molecule type" value="Genomic_DNA"/>
</dbReference>
<dbReference type="InterPro" id="IPR003779">
    <property type="entry name" value="CMD-like"/>
</dbReference>
<reference evidence="3 4" key="1">
    <citation type="submission" date="2023-02" db="EMBL/GenBank/DDBJ databases">
        <title>Genome sequence of Mucilaginibacter jinjuensis strain KACC 16571.</title>
        <authorList>
            <person name="Kim S."/>
            <person name="Heo J."/>
            <person name="Kwon S.-W."/>
        </authorList>
    </citation>
    <scope>NUCLEOTIDE SEQUENCE [LARGE SCALE GENOMIC DNA]</scope>
    <source>
        <strain evidence="3 4">KACC 16571</strain>
    </source>
</reference>
<dbReference type="SUPFAM" id="SSF69118">
    <property type="entry name" value="AhpD-like"/>
    <property type="match status" value="1"/>
</dbReference>
<keyword evidence="4" id="KW-1185">Reference proteome</keyword>
<dbReference type="InterPro" id="IPR029032">
    <property type="entry name" value="AhpD-like"/>
</dbReference>
<proteinExistence type="predicted"/>
<feature type="domain" description="Carboxymuconolactone decarboxylase-like" evidence="2">
    <location>
        <begin position="31"/>
        <end position="91"/>
    </location>
</feature>